<organism evidence="1 2">
    <name type="scientific">Shewanella litoralis</name>
    <dbReference type="NCBI Taxonomy" id="2282700"/>
    <lineage>
        <taxon>Bacteria</taxon>
        <taxon>Pseudomonadati</taxon>
        <taxon>Pseudomonadota</taxon>
        <taxon>Gammaproteobacteria</taxon>
        <taxon>Alteromonadales</taxon>
        <taxon>Shewanellaceae</taxon>
        <taxon>Shewanella</taxon>
    </lineage>
</organism>
<dbReference type="Proteomes" id="UP000619118">
    <property type="component" value="Unassembled WGS sequence"/>
</dbReference>
<name>A0ABQ2R225_9GAMM</name>
<comment type="caution">
    <text evidence="1">The sequence shown here is derived from an EMBL/GenBank/DDBJ whole genome shotgun (WGS) entry which is preliminary data.</text>
</comment>
<reference evidence="2" key="1">
    <citation type="journal article" date="2019" name="Int. J. Syst. Evol. Microbiol.">
        <title>The Global Catalogue of Microorganisms (GCM) 10K type strain sequencing project: providing services to taxonomists for standard genome sequencing and annotation.</title>
        <authorList>
            <consortium name="The Broad Institute Genomics Platform"/>
            <consortium name="The Broad Institute Genome Sequencing Center for Infectious Disease"/>
            <person name="Wu L."/>
            <person name="Ma J."/>
        </authorList>
    </citation>
    <scope>NUCLEOTIDE SEQUENCE [LARGE SCALE GENOMIC DNA]</scope>
    <source>
        <strain evidence="2">JCM 32306</strain>
    </source>
</reference>
<proteinExistence type="predicted"/>
<keyword evidence="2" id="KW-1185">Reference proteome</keyword>
<dbReference type="EMBL" id="BMQX01000004">
    <property type="protein sequence ID" value="GGQ09814.1"/>
    <property type="molecule type" value="Genomic_DNA"/>
</dbReference>
<sequence>MQQRQVNDYINKEAARNSVVFFVNRPSANDLDWCGIGCEFDPVIENVWRGFRTN</sequence>
<accession>A0ABQ2R225</accession>
<evidence type="ECO:0000313" key="2">
    <source>
        <dbReference type="Proteomes" id="UP000619118"/>
    </source>
</evidence>
<evidence type="ECO:0000313" key="1">
    <source>
        <dbReference type="EMBL" id="GGQ09814.1"/>
    </source>
</evidence>
<protein>
    <submittedName>
        <fullName evidence="1">Uncharacterized protein</fullName>
    </submittedName>
</protein>
<gene>
    <name evidence="1" type="ORF">GCM10009411_08030</name>
</gene>